<evidence type="ECO:0000313" key="3">
    <source>
        <dbReference type="Proteomes" id="UP001174909"/>
    </source>
</evidence>
<keyword evidence="3" id="KW-1185">Reference proteome</keyword>
<dbReference type="PANTHER" id="PTHR43157">
    <property type="entry name" value="PHOSPHATIDYLINOSITOL-GLYCAN BIOSYNTHESIS CLASS F PROTEIN-RELATED"/>
    <property type="match status" value="1"/>
</dbReference>
<reference evidence="2" key="1">
    <citation type="submission" date="2023-03" db="EMBL/GenBank/DDBJ databases">
        <authorList>
            <person name="Steffen K."/>
            <person name="Cardenas P."/>
        </authorList>
    </citation>
    <scope>NUCLEOTIDE SEQUENCE</scope>
</reference>
<dbReference type="InterPro" id="IPR002347">
    <property type="entry name" value="SDR_fam"/>
</dbReference>
<dbReference type="AlphaFoldDB" id="A0AA35R0E9"/>
<dbReference type="EMBL" id="CASHTH010000339">
    <property type="protein sequence ID" value="CAI7997996.1"/>
    <property type="molecule type" value="Genomic_DNA"/>
</dbReference>
<dbReference type="GO" id="GO:0016491">
    <property type="term" value="F:oxidoreductase activity"/>
    <property type="evidence" value="ECO:0007669"/>
    <property type="project" value="UniProtKB-KW"/>
</dbReference>
<dbReference type="SUPFAM" id="SSF51735">
    <property type="entry name" value="NAD(P)-binding Rossmann-fold domains"/>
    <property type="match status" value="1"/>
</dbReference>
<keyword evidence="1" id="KW-0560">Oxidoreductase</keyword>
<proteinExistence type="predicted"/>
<dbReference type="Proteomes" id="UP001174909">
    <property type="component" value="Unassembled WGS sequence"/>
</dbReference>
<evidence type="ECO:0000313" key="2">
    <source>
        <dbReference type="EMBL" id="CAI7997996.1"/>
    </source>
</evidence>
<accession>A0AA35R0E9</accession>
<evidence type="ECO:0000256" key="1">
    <source>
        <dbReference type="ARBA" id="ARBA00023002"/>
    </source>
</evidence>
<dbReference type="PANTHER" id="PTHR43157:SF31">
    <property type="entry name" value="PHOSPHATIDYLINOSITOL-GLYCAN BIOSYNTHESIS CLASS F PROTEIN"/>
    <property type="match status" value="1"/>
</dbReference>
<dbReference type="Gene3D" id="3.40.50.720">
    <property type="entry name" value="NAD(P)-binding Rossmann-like Domain"/>
    <property type="match status" value="1"/>
</dbReference>
<sequence length="207" mass="23007">MRVCSRDSERQVNEDGLEVTFAVNHLAPFLLTNLLLDRLKACAPARIVTVASSAHRRTPLDFDNLQHERDYSPWGAYCRSKLANVYFTYELARRLEGTGVTANCLHPGLVSTHLFRDLTGWLRAALWLAGPMLLNPDRGADTTVYLAGAPEAADVTGQYFEKRKPVRSSPVSYETDAARRLWEVSAALTVSGEPSPSLPVKNINYCK</sequence>
<protein>
    <submittedName>
        <fullName evidence="2">Retinol dehydrogenase 14</fullName>
    </submittedName>
</protein>
<gene>
    <name evidence="2" type="ORF">GBAR_LOCUS2306</name>
</gene>
<dbReference type="InterPro" id="IPR036291">
    <property type="entry name" value="NAD(P)-bd_dom_sf"/>
</dbReference>
<comment type="caution">
    <text evidence="2">The sequence shown here is derived from an EMBL/GenBank/DDBJ whole genome shotgun (WGS) entry which is preliminary data.</text>
</comment>
<organism evidence="2 3">
    <name type="scientific">Geodia barretti</name>
    <name type="common">Barrett's horny sponge</name>
    <dbReference type="NCBI Taxonomy" id="519541"/>
    <lineage>
        <taxon>Eukaryota</taxon>
        <taxon>Metazoa</taxon>
        <taxon>Porifera</taxon>
        <taxon>Demospongiae</taxon>
        <taxon>Heteroscleromorpha</taxon>
        <taxon>Tetractinellida</taxon>
        <taxon>Astrophorina</taxon>
        <taxon>Geodiidae</taxon>
        <taxon>Geodia</taxon>
    </lineage>
</organism>
<name>A0AA35R0E9_GEOBA</name>
<dbReference type="Pfam" id="PF00106">
    <property type="entry name" value="adh_short"/>
    <property type="match status" value="1"/>
</dbReference>